<evidence type="ECO:0000313" key="2">
    <source>
        <dbReference type="EMBL" id="CAF4543826.1"/>
    </source>
</evidence>
<dbReference type="GO" id="GO:0051959">
    <property type="term" value="F:dynein light intermediate chain binding"/>
    <property type="evidence" value="ECO:0007669"/>
    <property type="project" value="InterPro"/>
</dbReference>
<dbReference type="GO" id="GO:0007018">
    <property type="term" value="P:microtubule-based movement"/>
    <property type="evidence" value="ECO:0007669"/>
    <property type="project" value="InterPro"/>
</dbReference>
<gene>
    <name evidence="2" type="ORF">BYL167_LOCUS37817</name>
    <name evidence="3" type="ORF">BYL167_LOCUS42113</name>
    <name evidence="4" type="ORF">GIL414_LOCUS51688</name>
    <name evidence="5" type="ORF">GIL414_LOCUS54629</name>
</gene>
<comment type="caution">
    <text evidence="3">The sequence shown here is derived from an EMBL/GenBank/DDBJ whole genome shotgun (WGS) entry which is preliminary data.</text>
</comment>
<evidence type="ECO:0000313" key="5">
    <source>
        <dbReference type="EMBL" id="CAF4956947.1"/>
    </source>
</evidence>
<evidence type="ECO:0000313" key="4">
    <source>
        <dbReference type="EMBL" id="CAF4897928.1"/>
    </source>
</evidence>
<feature type="non-terminal residue" evidence="3">
    <location>
        <position position="78"/>
    </location>
</feature>
<dbReference type="InterPro" id="IPR026983">
    <property type="entry name" value="DHC"/>
</dbReference>
<evidence type="ECO:0000313" key="6">
    <source>
        <dbReference type="Proteomes" id="UP000681967"/>
    </source>
</evidence>
<evidence type="ECO:0000259" key="1">
    <source>
        <dbReference type="Pfam" id="PF12781"/>
    </source>
</evidence>
<dbReference type="GO" id="GO:0030286">
    <property type="term" value="C:dynein complex"/>
    <property type="evidence" value="ECO:0007669"/>
    <property type="project" value="InterPro"/>
</dbReference>
<dbReference type="AlphaFoldDB" id="A0A8S2ZNX0"/>
<dbReference type="Proteomes" id="UP000681967">
    <property type="component" value="Unassembled WGS sequence"/>
</dbReference>
<dbReference type="GO" id="GO:0045505">
    <property type="term" value="F:dynein intermediate chain binding"/>
    <property type="evidence" value="ECO:0007669"/>
    <property type="project" value="InterPro"/>
</dbReference>
<dbReference type="Gene3D" id="6.10.140.1060">
    <property type="match status" value="1"/>
</dbReference>
<dbReference type="Proteomes" id="UP000681720">
    <property type="component" value="Unassembled WGS sequence"/>
</dbReference>
<dbReference type="EMBL" id="CAJOBJ010191968">
    <property type="protein sequence ID" value="CAF4956947.1"/>
    <property type="molecule type" value="Genomic_DNA"/>
</dbReference>
<proteinExistence type="predicted"/>
<dbReference type="EMBL" id="CAJOBH010086550">
    <property type="protein sequence ID" value="CAF4543826.1"/>
    <property type="molecule type" value="Genomic_DNA"/>
</dbReference>
<dbReference type="PANTHER" id="PTHR22878">
    <property type="entry name" value="DYNEIN HEAVY CHAIN 6, AXONEMAL-LIKE-RELATED"/>
    <property type="match status" value="1"/>
</dbReference>
<evidence type="ECO:0000313" key="3">
    <source>
        <dbReference type="EMBL" id="CAF4649647.1"/>
    </source>
</evidence>
<dbReference type="EMBL" id="CAJOBH010108556">
    <property type="protein sequence ID" value="CAF4649647.1"/>
    <property type="molecule type" value="Genomic_DNA"/>
</dbReference>
<protein>
    <recommendedName>
        <fullName evidence="1">Dynein heavy chain ATP-binding dynein motor region domain-containing protein</fullName>
    </recommendedName>
</protein>
<feature type="domain" description="Dynein heavy chain ATP-binding dynein motor region" evidence="1">
    <location>
        <begin position="3"/>
        <end position="46"/>
    </location>
</feature>
<dbReference type="EMBL" id="CAJOBJ010175214">
    <property type="protein sequence ID" value="CAF4897928.1"/>
    <property type="molecule type" value="Genomic_DNA"/>
</dbReference>
<organism evidence="3 6">
    <name type="scientific">Rotaria magnacalcarata</name>
    <dbReference type="NCBI Taxonomy" id="392030"/>
    <lineage>
        <taxon>Eukaryota</taxon>
        <taxon>Metazoa</taxon>
        <taxon>Spiralia</taxon>
        <taxon>Gnathifera</taxon>
        <taxon>Rotifera</taxon>
        <taxon>Eurotatoria</taxon>
        <taxon>Bdelloidea</taxon>
        <taxon>Philodinida</taxon>
        <taxon>Philodinidae</taxon>
        <taxon>Rotaria</taxon>
    </lineage>
</organism>
<accession>A0A8S2ZNX0</accession>
<reference evidence="3" key="1">
    <citation type="submission" date="2021-02" db="EMBL/GenBank/DDBJ databases">
        <authorList>
            <person name="Nowell W R."/>
        </authorList>
    </citation>
    <scope>NUCLEOTIDE SEQUENCE</scope>
</reference>
<dbReference type="Pfam" id="PF12781">
    <property type="entry name" value="AAA_9"/>
    <property type="match status" value="1"/>
</dbReference>
<sequence length="78" mass="9316">MAQDLKSLRDYEDRTLEMLTASEQHILDRHDLIENLTRSKITSDEIANRYRENEFNERQINLARLCYVSLARRGSLLY</sequence>
<dbReference type="InterPro" id="IPR035706">
    <property type="entry name" value="AAA_9"/>
</dbReference>
<name>A0A8S2ZNX0_9BILA</name>